<sequence length="189" mass="20979">MRLIFTALQGVGWLTTLAWPFLVWFSLTHPGYRALLPLLACLFLVRALACVGRREVMKGLTMGLALAGCLLSAASLLLGRAHLLLWYPVVVNVALLALFGGSLLTAMPLVERLARLRQPYLPPEAVRYTRRVTQVWCGFFMINGSVALATCLRGHLNEWTLWNGAISYLLMGILMGGEWLVRRRVQAAS</sequence>
<keyword evidence="1" id="KW-1133">Transmembrane helix</keyword>
<keyword evidence="1" id="KW-0472">Membrane</keyword>
<feature type="transmembrane region" description="Helical" evidence="1">
    <location>
        <begin position="34"/>
        <end position="52"/>
    </location>
</feature>
<keyword evidence="3" id="KW-1185">Reference proteome</keyword>
<gene>
    <name evidence="2" type="ORF">CYR55_10400</name>
</gene>
<dbReference type="RefSeq" id="WP_101816072.1">
    <property type="nucleotide sequence ID" value="NZ_PJZF01000007.1"/>
</dbReference>
<dbReference type="OrthoDB" id="8537043at2"/>
<name>A0A2N5E782_9GAMM</name>
<accession>A0A2N5E782</accession>
<keyword evidence="1" id="KW-0812">Transmembrane</keyword>
<evidence type="ECO:0000313" key="2">
    <source>
        <dbReference type="EMBL" id="PLR37341.1"/>
    </source>
</evidence>
<dbReference type="Proteomes" id="UP000234240">
    <property type="component" value="Unassembled WGS sequence"/>
</dbReference>
<protein>
    <submittedName>
        <fullName evidence="2">DNA gyrase subunit B</fullName>
    </submittedName>
</protein>
<feature type="transmembrane region" description="Helical" evidence="1">
    <location>
        <begin position="161"/>
        <end position="181"/>
    </location>
</feature>
<dbReference type="EMBL" id="PJZF01000007">
    <property type="protein sequence ID" value="PLR37341.1"/>
    <property type="molecule type" value="Genomic_DNA"/>
</dbReference>
<evidence type="ECO:0000313" key="3">
    <source>
        <dbReference type="Proteomes" id="UP000234240"/>
    </source>
</evidence>
<feature type="transmembrane region" description="Helical" evidence="1">
    <location>
        <begin position="59"/>
        <end position="79"/>
    </location>
</feature>
<proteinExistence type="predicted"/>
<feature type="transmembrane region" description="Helical" evidence="1">
    <location>
        <begin position="85"/>
        <end position="110"/>
    </location>
</feature>
<reference evidence="2 3" key="1">
    <citation type="submission" date="2017-12" db="EMBL/GenBank/DDBJ databases">
        <title>Characterization of six clinical isolates of Enterochimera gen. nov., a novel genus of the Yersiniaciae family and the three species Enterochimera arupensis sp. nov., Enterochimera coloradensis sp. nov, and Enterochimera californica sp. nov.</title>
        <authorList>
            <person name="Rossi A."/>
            <person name="Fisher M."/>
        </authorList>
    </citation>
    <scope>NUCLEOTIDE SEQUENCE [LARGE SCALE GENOMIC DNA]</scope>
    <source>
        <strain evidence="3">2015-Iso6</strain>
    </source>
</reference>
<evidence type="ECO:0000256" key="1">
    <source>
        <dbReference type="SAM" id="Phobius"/>
    </source>
</evidence>
<comment type="caution">
    <text evidence="2">The sequence shown here is derived from an EMBL/GenBank/DDBJ whole genome shotgun (WGS) entry which is preliminary data.</text>
</comment>
<organism evidence="2 3">
    <name type="scientific">Chimaeribacter californicus</name>
    <dbReference type="NCBI Taxonomy" id="2060067"/>
    <lineage>
        <taxon>Bacteria</taxon>
        <taxon>Pseudomonadati</taxon>
        <taxon>Pseudomonadota</taxon>
        <taxon>Gammaproteobacteria</taxon>
        <taxon>Enterobacterales</taxon>
        <taxon>Yersiniaceae</taxon>
        <taxon>Chimaeribacter</taxon>
    </lineage>
</organism>
<dbReference type="AlphaFoldDB" id="A0A2N5E782"/>
<feature type="transmembrane region" description="Helical" evidence="1">
    <location>
        <begin position="135"/>
        <end position="155"/>
    </location>
</feature>